<organism evidence="2 3">
    <name type="scientific">Tanacetum coccineum</name>
    <dbReference type="NCBI Taxonomy" id="301880"/>
    <lineage>
        <taxon>Eukaryota</taxon>
        <taxon>Viridiplantae</taxon>
        <taxon>Streptophyta</taxon>
        <taxon>Embryophyta</taxon>
        <taxon>Tracheophyta</taxon>
        <taxon>Spermatophyta</taxon>
        <taxon>Magnoliopsida</taxon>
        <taxon>eudicotyledons</taxon>
        <taxon>Gunneridae</taxon>
        <taxon>Pentapetalae</taxon>
        <taxon>asterids</taxon>
        <taxon>campanulids</taxon>
        <taxon>Asterales</taxon>
        <taxon>Asteraceae</taxon>
        <taxon>Asteroideae</taxon>
        <taxon>Anthemideae</taxon>
        <taxon>Anthemidinae</taxon>
        <taxon>Tanacetum</taxon>
    </lineage>
</organism>
<gene>
    <name evidence="2" type="ORF">Tco_0922457</name>
</gene>
<feature type="region of interest" description="Disordered" evidence="1">
    <location>
        <begin position="1"/>
        <end position="44"/>
    </location>
</feature>
<comment type="caution">
    <text evidence="2">The sequence shown here is derived from an EMBL/GenBank/DDBJ whole genome shotgun (WGS) entry which is preliminary data.</text>
</comment>
<feature type="compositionally biased region" description="Basic residues" evidence="1">
    <location>
        <begin position="89"/>
        <end position="106"/>
    </location>
</feature>
<keyword evidence="3" id="KW-1185">Reference proteome</keyword>
<feature type="compositionally biased region" description="Basic and acidic residues" evidence="1">
    <location>
        <begin position="107"/>
        <end position="147"/>
    </location>
</feature>
<proteinExistence type="predicted"/>
<reference evidence="2" key="1">
    <citation type="journal article" date="2022" name="Int. J. Mol. Sci.">
        <title>Draft Genome of Tanacetum Coccineum: Genomic Comparison of Closely Related Tanacetum-Family Plants.</title>
        <authorList>
            <person name="Yamashiro T."/>
            <person name="Shiraishi A."/>
            <person name="Nakayama K."/>
            <person name="Satake H."/>
        </authorList>
    </citation>
    <scope>NUCLEOTIDE SEQUENCE</scope>
</reference>
<sequence>MDGCTKGPQLEEGENLNTRALGTGRTPPGGTSAPARQAQGGPSLAFVKENIDVLRTMIKELDNRGQEKMSPSAKEVGGYSSDGSSRSRCIGRSRSARKNRNGISKKKGIEMAETKTVEHENKEKDVINDATKPDVEKSAEEEGDAGKAADSNFQVKESTEFPLPSSSLLVSSGFGTQFFNSSSDISLPGVLKDTTEADLRVAKLEKDVSKLKKIDLSAKALAALKIQVPSVVDNYLGSKVGDVFQKELKKHTADLIQKYSRQQIPELPKN</sequence>
<name>A0ABQ5D1H0_9ASTR</name>
<evidence type="ECO:0000256" key="1">
    <source>
        <dbReference type="SAM" id="MobiDB-lite"/>
    </source>
</evidence>
<feature type="compositionally biased region" description="Low complexity" evidence="1">
    <location>
        <begin position="77"/>
        <end position="88"/>
    </location>
</feature>
<evidence type="ECO:0000313" key="3">
    <source>
        <dbReference type="Proteomes" id="UP001151760"/>
    </source>
</evidence>
<reference evidence="2" key="2">
    <citation type="submission" date="2022-01" db="EMBL/GenBank/DDBJ databases">
        <authorList>
            <person name="Yamashiro T."/>
            <person name="Shiraishi A."/>
            <person name="Satake H."/>
            <person name="Nakayama K."/>
        </authorList>
    </citation>
    <scope>NUCLEOTIDE SEQUENCE</scope>
</reference>
<dbReference type="Proteomes" id="UP001151760">
    <property type="component" value="Unassembled WGS sequence"/>
</dbReference>
<accession>A0ABQ5D1H0</accession>
<evidence type="ECO:0000313" key="2">
    <source>
        <dbReference type="EMBL" id="GJT32038.1"/>
    </source>
</evidence>
<dbReference type="EMBL" id="BQNB010014756">
    <property type="protein sequence ID" value="GJT32038.1"/>
    <property type="molecule type" value="Genomic_DNA"/>
</dbReference>
<feature type="region of interest" description="Disordered" evidence="1">
    <location>
        <begin position="62"/>
        <end position="157"/>
    </location>
</feature>
<protein>
    <submittedName>
        <fullName evidence="2">Uncharacterized protein</fullName>
    </submittedName>
</protein>